<feature type="active site" description="Charge relay system" evidence="5 6">
    <location>
        <position position="127"/>
    </location>
</feature>
<dbReference type="Gene3D" id="3.40.50.200">
    <property type="entry name" value="Peptidase S8/S53 domain"/>
    <property type="match status" value="2"/>
</dbReference>
<dbReference type="InterPro" id="IPR015500">
    <property type="entry name" value="Peptidase_S8_subtilisin-rel"/>
</dbReference>
<dbReference type="InterPro" id="IPR000209">
    <property type="entry name" value="Peptidase_S8/S53_dom"/>
</dbReference>
<feature type="active site" description="Charge relay system" evidence="5 6">
    <location>
        <position position="167"/>
    </location>
</feature>
<organism evidence="10 11">
    <name type="scientific">Piscibacillus halophilus</name>
    <dbReference type="NCBI Taxonomy" id="571933"/>
    <lineage>
        <taxon>Bacteria</taxon>
        <taxon>Bacillati</taxon>
        <taxon>Bacillota</taxon>
        <taxon>Bacilli</taxon>
        <taxon>Bacillales</taxon>
        <taxon>Bacillaceae</taxon>
        <taxon>Piscibacillus</taxon>
    </lineage>
</organism>
<dbReference type="PRINTS" id="PR00723">
    <property type="entry name" value="SUBTILISIN"/>
</dbReference>
<dbReference type="InterPro" id="IPR023828">
    <property type="entry name" value="Peptidase_S8_Ser-AS"/>
</dbReference>
<dbReference type="EMBL" id="FOES01000038">
    <property type="protein sequence ID" value="SEQ98258.1"/>
    <property type="molecule type" value="Genomic_DNA"/>
</dbReference>
<dbReference type="PROSITE" id="PS00138">
    <property type="entry name" value="SUBTILASE_SER"/>
    <property type="match status" value="1"/>
</dbReference>
<evidence type="ECO:0000256" key="4">
    <source>
        <dbReference type="ARBA" id="ARBA00022825"/>
    </source>
</evidence>
<dbReference type="GO" id="GO:0006508">
    <property type="term" value="P:proteolysis"/>
    <property type="evidence" value="ECO:0007669"/>
    <property type="project" value="UniProtKB-KW"/>
</dbReference>
<evidence type="ECO:0000256" key="7">
    <source>
        <dbReference type="RuleBase" id="RU003355"/>
    </source>
</evidence>
<dbReference type="InterPro" id="IPR023827">
    <property type="entry name" value="Peptidase_S8_Asp-AS"/>
</dbReference>
<evidence type="ECO:0000256" key="2">
    <source>
        <dbReference type="ARBA" id="ARBA00022670"/>
    </source>
</evidence>
<feature type="domain" description="Peptidase S8/S53" evidence="9">
    <location>
        <begin position="118"/>
        <end position="499"/>
    </location>
</feature>
<feature type="active site" description="Charge relay system" evidence="5 6">
    <location>
        <position position="450"/>
    </location>
</feature>
<evidence type="ECO:0000256" key="3">
    <source>
        <dbReference type="ARBA" id="ARBA00022801"/>
    </source>
</evidence>
<reference evidence="10 11" key="1">
    <citation type="submission" date="2016-10" db="EMBL/GenBank/DDBJ databases">
        <authorList>
            <person name="de Groot N.N."/>
        </authorList>
    </citation>
    <scope>NUCLEOTIDE SEQUENCE [LARGE SCALE GENOMIC DNA]</scope>
    <source>
        <strain evidence="10 11">DSM 21633</strain>
    </source>
</reference>
<evidence type="ECO:0000256" key="5">
    <source>
        <dbReference type="PIRSR" id="PIRSR615500-1"/>
    </source>
</evidence>
<gene>
    <name evidence="10" type="ORF">SAMN05216362_1382</name>
</gene>
<dbReference type="InterPro" id="IPR022398">
    <property type="entry name" value="Peptidase_S8_His-AS"/>
</dbReference>
<proteinExistence type="inferred from homology"/>
<dbReference type="PROSITE" id="PS00137">
    <property type="entry name" value="SUBTILASE_HIS"/>
    <property type="match status" value="1"/>
</dbReference>
<dbReference type="InterPro" id="IPR050131">
    <property type="entry name" value="Peptidase_S8_subtilisin-like"/>
</dbReference>
<dbReference type="Pfam" id="PF00082">
    <property type="entry name" value="Peptidase_S8"/>
    <property type="match status" value="1"/>
</dbReference>
<dbReference type="SUPFAM" id="SSF52743">
    <property type="entry name" value="Subtilisin-like"/>
    <property type="match status" value="1"/>
</dbReference>
<evidence type="ECO:0000259" key="9">
    <source>
        <dbReference type="Pfam" id="PF00082"/>
    </source>
</evidence>
<dbReference type="RefSeq" id="WP_091775089.1">
    <property type="nucleotide sequence ID" value="NZ_FOES01000038.1"/>
</dbReference>
<feature type="signal peptide" evidence="8">
    <location>
        <begin position="1"/>
        <end position="22"/>
    </location>
</feature>
<evidence type="ECO:0000256" key="6">
    <source>
        <dbReference type="PROSITE-ProRule" id="PRU01240"/>
    </source>
</evidence>
<keyword evidence="11" id="KW-1185">Reference proteome</keyword>
<dbReference type="PROSITE" id="PS51892">
    <property type="entry name" value="SUBTILASE"/>
    <property type="match status" value="1"/>
</dbReference>
<keyword evidence="8" id="KW-0732">Signal</keyword>
<feature type="chain" id="PRO_5011548636" evidence="8">
    <location>
        <begin position="23"/>
        <end position="714"/>
    </location>
</feature>
<dbReference type="OrthoDB" id="9798386at2"/>
<keyword evidence="4 6" id="KW-0720">Serine protease</keyword>
<dbReference type="AlphaFoldDB" id="A0A1H9KGN4"/>
<evidence type="ECO:0000313" key="11">
    <source>
        <dbReference type="Proteomes" id="UP000199427"/>
    </source>
</evidence>
<keyword evidence="2 6" id="KW-0645">Protease</keyword>
<dbReference type="PANTHER" id="PTHR43806:SF65">
    <property type="entry name" value="SERINE PROTEASE APRX"/>
    <property type="match status" value="1"/>
</dbReference>
<dbReference type="PANTHER" id="PTHR43806">
    <property type="entry name" value="PEPTIDASE S8"/>
    <property type="match status" value="1"/>
</dbReference>
<accession>A0A1H9KGN4</accession>
<name>A0A1H9KGN4_9BACI</name>
<dbReference type="Proteomes" id="UP000199427">
    <property type="component" value="Unassembled WGS sequence"/>
</dbReference>
<keyword evidence="3 6" id="KW-0378">Hydrolase</keyword>
<dbReference type="GO" id="GO:0004252">
    <property type="term" value="F:serine-type endopeptidase activity"/>
    <property type="evidence" value="ECO:0007669"/>
    <property type="project" value="UniProtKB-UniRule"/>
</dbReference>
<dbReference type="InterPro" id="IPR036852">
    <property type="entry name" value="Peptidase_S8/S53_dom_sf"/>
</dbReference>
<protein>
    <submittedName>
        <fullName evidence="10">Minor extracellular serine protease Vpr</fullName>
    </submittedName>
</protein>
<comment type="similarity">
    <text evidence="1 6 7">Belongs to the peptidase S8 family.</text>
</comment>
<dbReference type="STRING" id="571933.SAMN05216362_1382"/>
<dbReference type="PROSITE" id="PS00136">
    <property type="entry name" value="SUBTILASE_ASP"/>
    <property type="match status" value="1"/>
</dbReference>
<dbReference type="CDD" id="cd07474">
    <property type="entry name" value="Peptidases_S8_subtilisin_Vpr-like"/>
    <property type="match status" value="1"/>
</dbReference>
<evidence type="ECO:0000313" key="10">
    <source>
        <dbReference type="EMBL" id="SEQ98258.1"/>
    </source>
</evidence>
<dbReference type="InterPro" id="IPR034213">
    <property type="entry name" value="S8_Vpr-like"/>
</dbReference>
<evidence type="ECO:0000256" key="1">
    <source>
        <dbReference type="ARBA" id="ARBA00011073"/>
    </source>
</evidence>
<evidence type="ECO:0000256" key="8">
    <source>
        <dbReference type="SAM" id="SignalP"/>
    </source>
</evidence>
<sequence>MRLIITFITLTILLCMPSYLQAQEATWIMEVENDPEEAKQYIEEYYPFIEVEYVYDTLMQAVVVTGKQRHVKDLHDEPFVNKMSPVQSYSVPQEISKSEEDIHPERARYHPSSMPFTGKGVKVGVVDTGVDYQHPDLEKSYHGGFDVVDFDEDPMETKPDEGMPTLHGTHVSGIIAGNGTMQGVAPEADLFVYRALGPGGAGSTAQVIAALEQAVKDDMDIINLSLGSETNSPDDPMTRAVNKAVDLGKIVVVANGNSGPEDWTVGSPATSEKAISVGAAITEQTIARISTHDSEKIPVRQLPSSPKWELKRDQPLIAIDSVDELEESIHDRVVLMKKGDTPYNELIPQLEEKGVTAALFYNESNDDPNEWEWVEASFPTAYVTEEEAEQLMQGDEYLKTDYQTVKNALAPFSSRGPVASTWTIKPDLIAPGVEIVSTVPDGYASLQGTSMAAPYVAGVTALIKQAYPDDTPEQIKSRLLSSTNLFTIGDQELSPSEQGTGFVDTEKAITQKYTIDHNRLNFGKIEDSLKQVERSITITNNDRNPLSVKFNIPKRETGIVWDLPLNTTIGPNEKRTFNISANITPDRLEKGTKEGYIEVQLNDDLKHLPYLFINETSDYPRITGLELDMAPFQNERVTLRFYTNEPIDLLTVTLIDPKNLQATELFTESELSKGVFEKEFEINELPKGEYQVVFEIEQEGEILYEEKEIYLPEF</sequence>